<dbReference type="EMBL" id="VUMV01000002">
    <property type="protein sequence ID" value="MST81659.1"/>
    <property type="molecule type" value="Genomic_DNA"/>
</dbReference>
<protein>
    <submittedName>
        <fullName evidence="1">Uncharacterized protein</fullName>
    </submittedName>
</protein>
<dbReference type="RefSeq" id="WP_154457506.1">
    <property type="nucleotide sequence ID" value="NZ_VUMV01000002.1"/>
</dbReference>
<gene>
    <name evidence="1" type="ORF">FYJ60_04955</name>
</gene>
<dbReference type="AlphaFoldDB" id="A0A7X2P7H7"/>
<name>A0A7X2P7H7_9FIRM</name>
<sequence length="89" mass="10654">MRIWGKMMKNNHMLRDYTVTDSSDDTRTHKIFHALEEICSAWDLSVPVWLDLNIREFRTHKKTRFTQDCFVGETISFDFLELQILEEDG</sequence>
<evidence type="ECO:0000313" key="1">
    <source>
        <dbReference type="EMBL" id="MST81659.1"/>
    </source>
</evidence>
<reference evidence="1 2" key="1">
    <citation type="submission" date="2019-08" db="EMBL/GenBank/DDBJ databases">
        <title>In-depth cultivation of the pig gut microbiome towards novel bacterial diversity and tailored functional studies.</title>
        <authorList>
            <person name="Wylensek D."/>
            <person name="Hitch T.C.A."/>
            <person name="Clavel T."/>
        </authorList>
    </citation>
    <scope>NUCLEOTIDE SEQUENCE [LARGE SCALE GENOMIC DNA]</scope>
    <source>
        <strain evidence="1 2">Oil+RF-744-WCA-WT-13</strain>
    </source>
</reference>
<dbReference type="Proteomes" id="UP000466864">
    <property type="component" value="Unassembled WGS sequence"/>
</dbReference>
<evidence type="ECO:0000313" key="2">
    <source>
        <dbReference type="Proteomes" id="UP000466864"/>
    </source>
</evidence>
<comment type="caution">
    <text evidence="1">The sequence shown here is derived from an EMBL/GenBank/DDBJ whole genome shotgun (WGS) entry which is preliminary data.</text>
</comment>
<accession>A0A7X2P7H7</accession>
<organism evidence="1 2">
    <name type="scientific">Bilifractor porci</name>
    <dbReference type="NCBI Taxonomy" id="2606636"/>
    <lineage>
        <taxon>Bacteria</taxon>
        <taxon>Bacillati</taxon>
        <taxon>Bacillota</taxon>
        <taxon>Clostridia</taxon>
        <taxon>Lachnospirales</taxon>
        <taxon>Lachnospiraceae</taxon>
        <taxon>Bilifractor</taxon>
    </lineage>
</organism>
<keyword evidence="2" id="KW-1185">Reference proteome</keyword>
<proteinExistence type="predicted"/>